<dbReference type="Proteomes" id="UP000663880">
    <property type="component" value="Unassembled WGS sequence"/>
</dbReference>
<reference evidence="2" key="1">
    <citation type="submission" date="2021-02" db="EMBL/GenBank/DDBJ databases">
        <authorList>
            <person name="Steward A R."/>
        </authorList>
    </citation>
    <scope>NUCLEOTIDE SEQUENCE</scope>
</reference>
<keyword evidence="3" id="KW-1185">Reference proteome</keyword>
<evidence type="ECO:0000313" key="3">
    <source>
        <dbReference type="Proteomes" id="UP000663880"/>
    </source>
</evidence>
<comment type="caution">
    <text evidence="2">The sequence shown here is derived from an EMBL/GenBank/DDBJ whole genome shotgun (WGS) entry which is preliminary data.</text>
</comment>
<evidence type="ECO:0000313" key="2">
    <source>
        <dbReference type="EMBL" id="CAF4870387.1"/>
    </source>
</evidence>
<feature type="region of interest" description="Disordered" evidence="1">
    <location>
        <begin position="1"/>
        <end position="65"/>
    </location>
</feature>
<feature type="compositionally biased region" description="Polar residues" evidence="1">
    <location>
        <begin position="37"/>
        <end position="65"/>
    </location>
</feature>
<feature type="compositionally biased region" description="Low complexity" evidence="1">
    <location>
        <begin position="17"/>
        <end position="36"/>
    </location>
</feature>
<evidence type="ECO:0000256" key="1">
    <source>
        <dbReference type="SAM" id="MobiDB-lite"/>
    </source>
</evidence>
<organism evidence="2 3">
    <name type="scientific">Pieris macdunnoughi</name>
    <dbReference type="NCBI Taxonomy" id="345717"/>
    <lineage>
        <taxon>Eukaryota</taxon>
        <taxon>Metazoa</taxon>
        <taxon>Ecdysozoa</taxon>
        <taxon>Arthropoda</taxon>
        <taxon>Hexapoda</taxon>
        <taxon>Insecta</taxon>
        <taxon>Pterygota</taxon>
        <taxon>Neoptera</taxon>
        <taxon>Endopterygota</taxon>
        <taxon>Lepidoptera</taxon>
        <taxon>Glossata</taxon>
        <taxon>Ditrysia</taxon>
        <taxon>Papilionoidea</taxon>
        <taxon>Pieridae</taxon>
        <taxon>Pierinae</taxon>
        <taxon>Pieris</taxon>
    </lineage>
</organism>
<accession>A0A821T6G7</accession>
<feature type="compositionally biased region" description="Polar residues" evidence="1">
    <location>
        <begin position="7"/>
        <end position="16"/>
    </location>
</feature>
<gene>
    <name evidence="2" type="ORF">PMACD_LOCUS8706</name>
</gene>
<proteinExistence type="predicted"/>
<sequence>MSEEKIQNSQFAKRNTSQSQPHPNNNSRSQNNQNSSGGKPNYNSPNKSYPRFSSNYPNNSQSSKQPALFCKYCKATGHEIKDCELRIANNNRRNQKPGNGNYSYPNRVSHVVEHIDEPDDEYPIEPESLNE</sequence>
<dbReference type="EMBL" id="CAJOBZ010000023">
    <property type="protein sequence ID" value="CAF4870387.1"/>
    <property type="molecule type" value="Genomic_DNA"/>
</dbReference>
<dbReference type="OrthoDB" id="7541924at2759"/>
<dbReference type="AlphaFoldDB" id="A0A821T6G7"/>
<name>A0A821T6G7_9NEOP</name>
<protein>
    <submittedName>
        <fullName evidence="2">Uncharacterized protein</fullName>
    </submittedName>
</protein>